<gene>
    <name evidence="2" type="ORF">EJ03DRAFT_377212</name>
</gene>
<accession>A0A6G1KZS1</accession>
<evidence type="ECO:0000313" key="2">
    <source>
        <dbReference type="EMBL" id="KAF2766183.1"/>
    </source>
</evidence>
<feature type="region of interest" description="Disordered" evidence="1">
    <location>
        <begin position="71"/>
        <end position="95"/>
    </location>
</feature>
<sequence>MSAIVQMQLNDIEELKANHKGKQREGTVTRPTGSMAQSICLAVLRGGDLIRRAYEEEQQSVRDHELAMRLSRNEVPRGVPRKRAQSRDSDPWNDDEELLYKAAATYMHRPASVQNEAFWPSRRFGHHDGRIINMGGSSQGH</sequence>
<dbReference type="EMBL" id="ML995876">
    <property type="protein sequence ID" value="KAF2766183.1"/>
    <property type="molecule type" value="Genomic_DNA"/>
</dbReference>
<evidence type="ECO:0000256" key="1">
    <source>
        <dbReference type="SAM" id="MobiDB-lite"/>
    </source>
</evidence>
<organism evidence="2 3">
    <name type="scientific">Teratosphaeria nubilosa</name>
    <dbReference type="NCBI Taxonomy" id="161662"/>
    <lineage>
        <taxon>Eukaryota</taxon>
        <taxon>Fungi</taxon>
        <taxon>Dikarya</taxon>
        <taxon>Ascomycota</taxon>
        <taxon>Pezizomycotina</taxon>
        <taxon>Dothideomycetes</taxon>
        <taxon>Dothideomycetidae</taxon>
        <taxon>Mycosphaerellales</taxon>
        <taxon>Teratosphaeriaceae</taxon>
        <taxon>Teratosphaeria</taxon>
    </lineage>
</organism>
<proteinExistence type="predicted"/>
<dbReference type="Proteomes" id="UP000799436">
    <property type="component" value="Unassembled WGS sequence"/>
</dbReference>
<protein>
    <submittedName>
        <fullName evidence="2">Uncharacterized protein</fullName>
    </submittedName>
</protein>
<evidence type="ECO:0000313" key="3">
    <source>
        <dbReference type="Proteomes" id="UP000799436"/>
    </source>
</evidence>
<reference evidence="2" key="1">
    <citation type="journal article" date="2020" name="Stud. Mycol.">
        <title>101 Dothideomycetes genomes: a test case for predicting lifestyles and emergence of pathogens.</title>
        <authorList>
            <person name="Haridas S."/>
            <person name="Albert R."/>
            <person name="Binder M."/>
            <person name="Bloem J."/>
            <person name="Labutti K."/>
            <person name="Salamov A."/>
            <person name="Andreopoulos B."/>
            <person name="Baker S."/>
            <person name="Barry K."/>
            <person name="Bills G."/>
            <person name="Bluhm B."/>
            <person name="Cannon C."/>
            <person name="Castanera R."/>
            <person name="Culley D."/>
            <person name="Daum C."/>
            <person name="Ezra D."/>
            <person name="Gonzalez J."/>
            <person name="Henrissat B."/>
            <person name="Kuo A."/>
            <person name="Liang C."/>
            <person name="Lipzen A."/>
            <person name="Lutzoni F."/>
            <person name="Magnuson J."/>
            <person name="Mondo S."/>
            <person name="Nolan M."/>
            <person name="Ohm R."/>
            <person name="Pangilinan J."/>
            <person name="Park H.-J."/>
            <person name="Ramirez L."/>
            <person name="Alfaro M."/>
            <person name="Sun H."/>
            <person name="Tritt A."/>
            <person name="Yoshinaga Y."/>
            <person name="Zwiers L.-H."/>
            <person name="Turgeon B."/>
            <person name="Goodwin S."/>
            <person name="Spatafora J."/>
            <person name="Crous P."/>
            <person name="Grigoriev I."/>
        </authorList>
    </citation>
    <scope>NUCLEOTIDE SEQUENCE</scope>
    <source>
        <strain evidence="2">CBS 116005</strain>
    </source>
</reference>
<dbReference type="OrthoDB" id="9977870at2759"/>
<name>A0A6G1KZS1_9PEZI</name>
<keyword evidence="3" id="KW-1185">Reference proteome</keyword>
<dbReference type="AlphaFoldDB" id="A0A6G1KZS1"/>